<dbReference type="AlphaFoldDB" id="A0A0E9R716"/>
<protein>
    <submittedName>
        <fullName evidence="1">Uncharacterized protein</fullName>
    </submittedName>
</protein>
<reference evidence="1" key="2">
    <citation type="journal article" date="2015" name="Fish Shellfish Immunol.">
        <title>Early steps in the European eel (Anguilla anguilla)-Vibrio vulnificus interaction in the gills: Role of the RtxA13 toxin.</title>
        <authorList>
            <person name="Callol A."/>
            <person name="Pajuelo D."/>
            <person name="Ebbesson L."/>
            <person name="Teles M."/>
            <person name="MacKenzie S."/>
            <person name="Amaro C."/>
        </authorList>
    </citation>
    <scope>NUCLEOTIDE SEQUENCE</scope>
</reference>
<sequence>MDLVLKFNCLKFSSVTRQQRCLLKRALKIIKVYRPTLSA</sequence>
<organism evidence="1">
    <name type="scientific">Anguilla anguilla</name>
    <name type="common">European freshwater eel</name>
    <name type="synonym">Muraena anguilla</name>
    <dbReference type="NCBI Taxonomy" id="7936"/>
    <lineage>
        <taxon>Eukaryota</taxon>
        <taxon>Metazoa</taxon>
        <taxon>Chordata</taxon>
        <taxon>Craniata</taxon>
        <taxon>Vertebrata</taxon>
        <taxon>Euteleostomi</taxon>
        <taxon>Actinopterygii</taxon>
        <taxon>Neopterygii</taxon>
        <taxon>Teleostei</taxon>
        <taxon>Anguilliformes</taxon>
        <taxon>Anguillidae</taxon>
        <taxon>Anguilla</taxon>
    </lineage>
</organism>
<accession>A0A0E9R716</accession>
<proteinExistence type="predicted"/>
<name>A0A0E9R716_ANGAN</name>
<dbReference type="EMBL" id="GBXM01083631">
    <property type="protein sequence ID" value="JAH24946.1"/>
    <property type="molecule type" value="Transcribed_RNA"/>
</dbReference>
<evidence type="ECO:0000313" key="1">
    <source>
        <dbReference type="EMBL" id="JAH24946.1"/>
    </source>
</evidence>
<reference evidence="1" key="1">
    <citation type="submission" date="2014-11" db="EMBL/GenBank/DDBJ databases">
        <authorList>
            <person name="Amaro Gonzalez C."/>
        </authorList>
    </citation>
    <scope>NUCLEOTIDE SEQUENCE</scope>
</reference>